<name>A0A937AIM4_9BACT</name>
<gene>
    <name evidence="1" type="ORF">JKP34_13235</name>
</gene>
<dbReference type="Pfam" id="PF20329">
    <property type="entry name" value="DUF6624"/>
    <property type="match status" value="1"/>
</dbReference>
<dbReference type="InterPro" id="IPR046732">
    <property type="entry name" value="DUF6624"/>
</dbReference>
<dbReference type="RefSeq" id="WP_201922312.1">
    <property type="nucleotide sequence ID" value="NZ_JAERQG010000003.1"/>
</dbReference>
<dbReference type="AlphaFoldDB" id="A0A937AIM4"/>
<proteinExistence type="predicted"/>
<dbReference type="EMBL" id="JAERQG010000003">
    <property type="protein sequence ID" value="MBL0766224.1"/>
    <property type="molecule type" value="Genomic_DNA"/>
</dbReference>
<evidence type="ECO:0000313" key="1">
    <source>
        <dbReference type="EMBL" id="MBL0766224.1"/>
    </source>
</evidence>
<organism evidence="1 2">
    <name type="scientific">Marivirga atlantica</name>
    <dbReference type="NCBI Taxonomy" id="1548457"/>
    <lineage>
        <taxon>Bacteria</taxon>
        <taxon>Pseudomonadati</taxon>
        <taxon>Bacteroidota</taxon>
        <taxon>Cytophagia</taxon>
        <taxon>Cytophagales</taxon>
        <taxon>Marivirgaceae</taxon>
        <taxon>Marivirga</taxon>
    </lineage>
</organism>
<dbReference type="PROSITE" id="PS51257">
    <property type="entry name" value="PROKAR_LIPOPROTEIN"/>
    <property type="match status" value="1"/>
</dbReference>
<evidence type="ECO:0008006" key="3">
    <source>
        <dbReference type="Google" id="ProtNLM"/>
    </source>
</evidence>
<comment type="caution">
    <text evidence="1">The sequence shown here is derived from an EMBL/GenBank/DDBJ whole genome shotgun (WGS) entry which is preliminary data.</text>
</comment>
<accession>A0A937AIM4</accession>
<dbReference type="Proteomes" id="UP000642920">
    <property type="component" value="Unassembled WGS sequence"/>
</dbReference>
<keyword evidence="2" id="KW-1185">Reference proteome</keyword>
<protein>
    <recommendedName>
        <fullName evidence="3">Lipoprotein</fullName>
    </recommendedName>
</protein>
<reference evidence="1" key="1">
    <citation type="submission" date="2021-01" db="EMBL/GenBank/DDBJ databases">
        <title>Marivirga sp. nov., isolated from intertidal surface sediments.</title>
        <authorList>
            <person name="Zhang M."/>
        </authorList>
    </citation>
    <scope>NUCLEOTIDE SEQUENCE</scope>
    <source>
        <strain evidence="1">SM1354</strain>
    </source>
</reference>
<sequence>MKIISSIALIATLIFSISCNSKKEIKQEQEISFNQELADELAQMGTIDQIAAYIPKGKYKAYSQNEWQAFKDSVFTNNKRRANEIFKQHGFPGYDLVGKDGERDFWLIVQHSDFDPDFQKEVLKAMKPKVENNNAKSSHYALLTDRVNLNTGNKQIYGTQVAYDLQTGQVYPKPLKDSARVNKRRKSVGLEPLEIYLNNMSQMHFEMNKENYIKKGINEPYLYKLPSDN</sequence>
<evidence type="ECO:0000313" key="2">
    <source>
        <dbReference type="Proteomes" id="UP000642920"/>
    </source>
</evidence>